<dbReference type="PANTHER" id="PTHR11851">
    <property type="entry name" value="METALLOPROTEASE"/>
    <property type="match status" value="1"/>
</dbReference>
<accession>A0A5B8KU32</accession>
<dbReference type="Proteomes" id="UP000321389">
    <property type="component" value="Chromosome"/>
</dbReference>
<dbReference type="SUPFAM" id="SSF63411">
    <property type="entry name" value="LuxS/MPP-like metallohydrolase"/>
    <property type="match status" value="2"/>
</dbReference>
<evidence type="ECO:0000259" key="1">
    <source>
        <dbReference type="Pfam" id="PF05193"/>
    </source>
</evidence>
<dbReference type="OrthoDB" id="9811314at2"/>
<dbReference type="InterPro" id="IPR007863">
    <property type="entry name" value="Peptidase_M16_C"/>
</dbReference>
<dbReference type="Pfam" id="PF05193">
    <property type="entry name" value="Peptidase_M16_C"/>
    <property type="match status" value="1"/>
</dbReference>
<dbReference type="PANTHER" id="PTHR11851:SF224">
    <property type="entry name" value="PROCESSING PROTEASE"/>
    <property type="match status" value="1"/>
</dbReference>
<evidence type="ECO:0000313" key="2">
    <source>
        <dbReference type="EMBL" id="QDY99146.1"/>
    </source>
</evidence>
<evidence type="ECO:0000313" key="3">
    <source>
        <dbReference type="Proteomes" id="UP000321389"/>
    </source>
</evidence>
<dbReference type="GO" id="GO:0046872">
    <property type="term" value="F:metal ion binding"/>
    <property type="evidence" value="ECO:0007669"/>
    <property type="project" value="InterPro"/>
</dbReference>
<gene>
    <name evidence="2" type="ORF">FQ775_01475</name>
</gene>
<dbReference type="AlphaFoldDB" id="A0A5B8KU32"/>
<keyword evidence="3" id="KW-1185">Reference proteome</keyword>
<proteinExistence type="predicted"/>
<organism evidence="2 3">
    <name type="scientific">Nitratireductor mangrovi</name>
    <dbReference type="NCBI Taxonomy" id="2599600"/>
    <lineage>
        <taxon>Bacteria</taxon>
        <taxon>Pseudomonadati</taxon>
        <taxon>Pseudomonadota</taxon>
        <taxon>Alphaproteobacteria</taxon>
        <taxon>Hyphomicrobiales</taxon>
        <taxon>Phyllobacteriaceae</taxon>
        <taxon>Nitratireductor</taxon>
    </lineage>
</organism>
<protein>
    <submittedName>
        <fullName evidence="2">Insulinase family protein</fullName>
    </submittedName>
</protein>
<dbReference type="Gene3D" id="3.30.830.10">
    <property type="entry name" value="Metalloenzyme, LuxS/M16 peptidase-like"/>
    <property type="match status" value="2"/>
</dbReference>
<name>A0A5B8KU32_9HYPH</name>
<reference evidence="2" key="1">
    <citation type="submission" date="2020-04" db="EMBL/GenBank/DDBJ databases">
        <title>Nitratireductor sp. nov. isolated from mangrove soil.</title>
        <authorList>
            <person name="Ye Y."/>
        </authorList>
    </citation>
    <scope>NUCLEOTIDE SEQUENCE</scope>
    <source>
        <strain evidence="2">SY7</strain>
    </source>
</reference>
<dbReference type="InterPro" id="IPR011249">
    <property type="entry name" value="Metalloenz_LuxS/M16"/>
</dbReference>
<dbReference type="InterPro" id="IPR050361">
    <property type="entry name" value="MPP/UQCRC_Complex"/>
</dbReference>
<feature type="domain" description="Peptidase M16 C-terminal" evidence="1">
    <location>
        <begin position="206"/>
        <end position="379"/>
    </location>
</feature>
<dbReference type="RefSeq" id="WP_146297796.1">
    <property type="nucleotide sequence ID" value="NZ_CP042301.2"/>
</dbReference>
<sequence length="455" mass="49194">MPALLCAPFRIARPQAVEAARLIVALVALAFVALPAKAAVDIQKVESESGVTAWLVEDYSVPLISVRFAFEGGSIQEPAGQEGLARLMSGLFDEGAGGLDRAAFQEQLDQSGAEMSFDSGADAFYGSMRMLAEEREAAFSLLALAVNAPRFDPEPLARISSQLANRIAARENDPDTKASIAWASAIYGDHPYARRQEGTPETLAAITADDLRAFHRRLFARGNLVVGVVGAIDAETLKTELDKVFGSLPAEPDLQPVEVVEPKVDQKILLEFDLPQASLRLAYPGMRRDDPRFFAAYLMNHILGGGTFSSRLFEEVREKRGLAYGVGSTIVNRDYSSALMIGTSTRADRAQETLSVIRDVVKTMAEEGPSEQELADAKNYVLGAYAINNLDTSSAIARTLVDLQIEELGMDYIERREELIGAVTLDEVREAARLLLSGEPAVMIVGPADEAGKEG</sequence>
<dbReference type="EMBL" id="CP042301">
    <property type="protein sequence ID" value="QDY99146.1"/>
    <property type="molecule type" value="Genomic_DNA"/>
</dbReference>
<dbReference type="KEGG" id="niy:FQ775_01475"/>